<keyword evidence="2 5" id="KW-0812">Transmembrane</keyword>
<proteinExistence type="predicted"/>
<dbReference type="OrthoDB" id="5293641at2"/>
<sequence>MIWLVIGLVLFLGVHSVRIFAPEFRRAQIEARGLNTWKGIYSVASIVGFVILVWGFNIARQDPVVFWVAPVWMSHLVALLMVFVMILLVASQVPAGRIKAAVKHPMLLAVKIWALAHLLVNGDLASVVLFGAFLVWAIIDRISEKKRLRAGLTTNPVAGPVKWDIISVVGGLVLYVAFLMFLHEWLIGVAPIPGL</sequence>
<name>A0A1C1YPS8_9HYPH</name>
<evidence type="ECO:0000256" key="3">
    <source>
        <dbReference type="ARBA" id="ARBA00022989"/>
    </source>
</evidence>
<accession>A0A1C1YPS8</accession>
<dbReference type="GO" id="GO:0016020">
    <property type="term" value="C:membrane"/>
    <property type="evidence" value="ECO:0007669"/>
    <property type="project" value="UniProtKB-SubCell"/>
</dbReference>
<comment type="subcellular location">
    <subcellularLocation>
        <location evidence="1">Membrane</location>
        <topology evidence="1">Multi-pass membrane protein</topology>
    </subcellularLocation>
</comment>
<dbReference type="Proteomes" id="UP000094795">
    <property type="component" value="Unassembled WGS sequence"/>
</dbReference>
<gene>
    <name evidence="7" type="ORF">AWJ14_06120</name>
</gene>
<feature type="domain" description="NnrU" evidence="6">
    <location>
        <begin position="4"/>
        <end position="191"/>
    </location>
</feature>
<dbReference type="AlphaFoldDB" id="A0A1C1YPS8"/>
<dbReference type="STRING" id="1480615.AWJ14_06120"/>
<dbReference type="RefSeq" id="WP_066184416.1">
    <property type="nucleotide sequence ID" value="NZ_LQZT01000050.1"/>
</dbReference>
<reference evidence="7 8" key="1">
    <citation type="submission" date="2015-12" db="EMBL/GenBank/DDBJ databases">
        <authorList>
            <person name="Shamseldin A."/>
            <person name="Moawad H."/>
            <person name="Abd El-Rahim W.M."/>
            <person name="Sadowsky M.J."/>
        </authorList>
    </citation>
    <scope>NUCLEOTIDE SEQUENCE [LARGE SCALE GENOMIC DNA]</scope>
    <source>
        <strain evidence="7 8">JC234</strain>
    </source>
</reference>
<evidence type="ECO:0000256" key="1">
    <source>
        <dbReference type="ARBA" id="ARBA00004141"/>
    </source>
</evidence>
<feature type="transmembrane region" description="Helical" evidence="5">
    <location>
        <begin position="71"/>
        <end position="92"/>
    </location>
</feature>
<evidence type="ECO:0000256" key="5">
    <source>
        <dbReference type="SAM" id="Phobius"/>
    </source>
</evidence>
<feature type="transmembrane region" description="Helical" evidence="5">
    <location>
        <begin position="40"/>
        <end position="59"/>
    </location>
</feature>
<dbReference type="EMBL" id="LQZT01000050">
    <property type="protein sequence ID" value="OCW55561.1"/>
    <property type="molecule type" value="Genomic_DNA"/>
</dbReference>
<comment type="caution">
    <text evidence="7">The sequence shown here is derived from an EMBL/GenBank/DDBJ whole genome shotgun (WGS) entry which is preliminary data.</text>
</comment>
<dbReference type="InterPro" id="IPR009915">
    <property type="entry name" value="NnrU_dom"/>
</dbReference>
<evidence type="ECO:0000313" key="8">
    <source>
        <dbReference type="Proteomes" id="UP000094795"/>
    </source>
</evidence>
<protein>
    <submittedName>
        <fullName evidence="7">NnrU family protein</fullName>
    </submittedName>
</protein>
<dbReference type="Pfam" id="PF07298">
    <property type="entry name" value="NnrU"/>
    <property type="match status" value="1"/>
</dbReference>
<evidence type="ECO:0000313" key="7">
    <source>
        <dbReference type="EMBL" id="OCW55561.1"/>
    </source>
</evidence>
<evidence type="ECO:0000256" key="4">
    <source>
        <dbReference type="ARBA" id="ARBA00023136"/>
    </source>
</evidence>
<keyword evidence="3 5" id="KW-1133">Transmembrane helix</keyword>
<feature type="transmembrane region" description="Helical" evidence="5">
    <location>
        <begin position="112"/>
        <end position="139"/>
    </location>
</feature>
<organism evidence="7 8">
    <name type="scientific">Hoeflea olei</name>
    <dbReference type="NCBI Taxonomy" id="1480615"/>
    <lineage>
        <taxon>Bacteria</taxon>
        <taxon>Pseudomonadati</taxon>
        <taxon>Pseudomonadota</taxon>
        <taxon>Alphaproteobacteria</taxon>
        <taxon>Hyphomicrobiales</taxon>
        <taxon>Rhizobiaceae</taxon>
        <taxon>Hoeflea</taxon>
    </lineage>
</organism>
<keyword evidence="4 5" id="KW-0472">Membrane</keyword>
<keyword evidence="8" id="KW-1185">Reference proteome</keyword>
<evidence type="ECO:0000256" key="2">
    <source>
        <dbReference type="ARBA" id="ARBA00022692"/>
    </source>
</evidence>
<evidence type="ECO:0000259" key="6">
    <source>
        <dbReference type="Pfam" id="PF07298"/>
    </source>
</evidence>
<feature type="transmembrane region" description="Helical" evidence="5">
    <location>
        <begin position="172"/>
        <end position="192"/>
    </location>
</feature>